<keyword evidence="11" id="KW-0520">NAD</keyword>
<keyword evidence="8" id="KW-1278">Translocase</keyword>
<evidence type="ECO:0000256" key="14">
    <source>
        <dbReference type="ARBA" id="ARBA00031019"/>
    </source>
</evidence>
<feature type="transmembrane region" description="Helical" evidence="16">
    <location>
        <begin position="48"/>
        <end position="69"/>
    </location>
</feature>
<name>A0A345UDN2_9CRUS</name>
<evidence type="ECO:0000256" key="4">
    <source>
        <dbReference type="ARBA" id="ARBA00021095"/>
    </source>
</evidence>
<evidence type="ECO:0000256" key="3">
    <source>
        <dbReference type="ARBA" id="ARBA00012944"/>
    </source>
</evidence>
<keyword evidence="10 16" id="KW-1133">Transmembrane helix</keyword>
<keyword evidence="9" id="KW-0249">Electron transport</keyword>
<dbReference type="EMBL" id="MH592126">
    <property type="protein sequence ID" value="AXI98568.1"/>
    <property type="molecule type" value="Genomic_DNA"/>
</dbReference>
<evidence type="ECO:0000256" key="5">
    <source>
        <dbReference type="ARBA" id="ARBA00022448"/>
    </source>
</evidence>
<evidence type="ECO:0000256" key="2">
    <source>
        <dbReference type="ARBA" id="ARBA00005698"/>
    </source>
</evidence>
<evidence type="ECO:0000256" key="13">
    <source>
        <dbReference type="ARBA" id="ARBA00023136"/>
    </source>
</evidence>
<evidence type="ECO:0000256" key="9">
    <source>
        <dbReference type="ARBA" id="ARBA00022982"/>
    </source>
</evidence>
<geneLocation type="mitochondrion" evidence="17"/>
<evidence type="ECO:0000256" key="6">
    <source>
        <dbReference type="ARBA" id="ARBA00022660"/>
    </source>
</evidence>
<feature type="transmembrane region" description="Helical" evidence="16">
    <location>
        <begin position="81"/>
        <end position="100"/>
    </location>
</feature>
<evidence type="ECO:0000256" key="15">
    <source>
        <dbReference type="ARBA" id="ARBA00049551"/>
    </source>
</evidence>
<dbReference type="PANTHER" id="PTHR11435">
    <property type="entry name" value="NADH UBIQUINONE OXIDOREDUCTASE SUBUNIT ND6"/>
    <property type="match status" value="1"/>
</dbReference>
<keyword evidence="7 16" id="KW-0812">Transmembrane</keyword>
<dbReference type="InterPro" id="IPR050269">
    <property type="entry name" value="ComplexI_Subunit6"/>
</dbReference>
<protein>
    <recommendedName>
        <fullName evidence="4">NADH-ubiquinone oxidoreductase chain 6</fullName>
        <ecNumber evidence="3">7.1.1.2</ecNumber>
    </recommendedName>
    <alternativeName>
        <fullName evidence="14">NADH dehydrogenase subunit 6</fullName>
    </alternativeName>
</protein>
<dbReference type="PANTHER" id="PTHR11435:SF1">
    <property type="entry name" value="NADH-UBIQUINONE OXIDOREDUCTASE CHAIN 6"/>
    <property type="match status" value="1"/>
</dbReference>
<sequence>MAQLLLMFSVMLSMTFLMGKSPLFLSLIIIVQTITIAIIVNILTLSSWFSFMLLMIYLSGMMIVFIYVSSMASNEFFPLKYSKLMAFVILSIILLTSIFMSNYHPKSDYINILNLDLTQTTIFKTAKMFAKPLFMMTILLIIYLLLAMIMVVKNSSFSSGPMRSAK</sequence>
<evidence type="ECO:0000256" key="7">
    <source>
        <dbReference type="ARBA" id="ARBA00022692"/>
    </source>
</evidence>
<accession>A0A345UDN2</accession>
<evidence type="ECO:0000256" key="12">
    <source>
        <dbReference type="ARBA" id="ARBA00023128"/>
    </source>
</evidence>
<evidence type="ECO:0000256" key="1">
    <source>
        <dbReference type="ARBA" id="ARBA00004225"/>
    </source>
</evidence>
<evidence type="ECO:0000313" key="17">
    <source>
        <dbReference type="EMBL" id="AXI98568.1"/>
    </source>
</evidence>
<comment type="similarity">
    <text evidence="2">Belongs to the complex I subunit 6 family.</text>
</comment>
<gene>
    <name evidence="17" type="primary">nad6</name>
</gene>
<comment type="catalytic activity">
    <reaction evidence="15">
        <text>a ubiquinone + NADH + 5 H(+)(in) = a ubiquinol + NAD(+) + 4 H(+)(out)</text>
        <dbReference type="Rhea" id="RHEA:29091"/>
        <dbReference type="Rhea" id="RHEA-COMP:9565"/>
        <dbReference type="Rhea" id="RHEA-COMP:9566"/>
        <dbReference type="ChEBI" id="CHEBI:15378"/>
        <dbReference type="ChEBI" id="CHEBI:16389"/>
        <dbReference type="ChEBI" id="CHEBI:17976"/>
        <dbReference type="ChEBI" id="CHEBI:57540"/>
        <dbReference type="ChEBI" id="CHEBI:57945"/>
        <dbReference type="EC" id="7.1.1.2"/>
    </reaction>
</comment>
<dbReference type="GO" id="GO:0031966">
    <property type="term" value="C:mitochondrial membrane"/>
    <property type="evidence" value="ECO:0007669"/>
    <property type="project" value="UniProtKB-SubCell"/>
</dbReference>
<comment type="subcellular location">
    <subcellularLocation>
        <location evidence="1">Mitochondrion membrane</location>
        <topology evidence="1">Multi-pass membrane protein</topology>
    </subcellularLocation>
</comment>
<dbReference type="AlphaFoldDB" id="A0A345UDN2"/>
<evidence type="ECO:0000256" key="16">
    <source>
        <dbReference type="SAM" id="Phobius"/>
    </source>
</evidence>
<dbReference type="EC" id="7.1.1.2" evidence="3"/>
<evidence type="ECO:0000256" key="11">
    <source>
        <dbReference type="ARBA" id="ARBA00023027"/>
    </source>
</evidence>
<reference evidence="17" key="1">
    <citation type="journal article" date="2018" name="Mol. Phylogenet. Evol.">
        <title>Species delimitation and mitogenome phylogenetics in the subterranean genus Pseudoniphargus (Crustacea: Amphipoda).</title>
        <authorList>
            <person name="Stokkan M."/>
            <person name="Jurado-Rivera J.A."/>
            <person name="Oromi P."/>
            <person name="Juan C."/>
            <person name="Jaume D."/>
            <person name="Pons J."/>
        </authorList>
    </citation>
    <scope>NUCLEOTIDE SEQUENCE</scope>
</reference>
<keyword evidence="5" id="KW-0813">Transport</keyword>
<keyword evidence="12 17" id="KW-0496">Mitochondrion</keyword>
<keyword evidence="6" id="KW-0679">Respiratory chain</keyword>
<organism evidence="17">
    <name type="scientific">Pseudoniphargus elongatus</name>
    <dbReference type="NCBI Taxonomy" id="2211489"/>
    <lineage>
        <taxon>Eukaryota</taxon>
        <taxon>Metazoa</taxon>
        <taxon>Ecdysozoa</taxon>
        <taxon>Arthropoda</taxon>
        <taxon>Crustacea</taxon>
        <taxon>Multicrustacea</taxon>
        <taxon>Malacostraca</taxon>
        <taxon>Eumalacostraca</taxon>
        <taxon>Peracarida</taxon>
        <taxon>Amphipoda</taxon>
        <taxon>Senticaudata</taxon>
        <taxon>Gammarida</taxon>
        <taxon>Crangonyctidira</taxon>
        <taxon>Allocrangonyctoidea</taxon>
        <taxon>Allocrangonyctidae</taxon>
        <taxon>Pseudoniphargus</taxon>
    </lineage>
</organism>
<evidence type="ECO:0000256" key="8">
    <source>
        <dbReference type="ARBA" id="ARBA00022967"/>
    </source>
</evidence>
<feature type="transmembrane region" description="Helical" evidence="16">
    <location>
        <begin position="21"/>
        <end position="42"/>
    </location>
</feature>
<keyword evidence="13 16" id="KW-0472">Membrane</keyword>
<evidence type="ECO:0000256" key="10">
    <source>
        <dbReference type="ARBA" id="ARBA00022989"/>
    </source>
</evidence>
<feature type="transmembrane region" description="Helical" evidence="16">
    <location>
        <begin position="133"/>
        <end position="152"/>
    </location>
</feature>
<dbReference type="GO" id="GO:0008137">
    <property type="term" value="F:NADH dehydrogenase (ubiquinone) activity"/>
    <property type="evidence" value="ECO:0007669"/>
    <property type="project" value="UniProtKB-EC"/>
</dbReference>
<proteinExistence type="inferred from homology"/>